<comment type="similarity">
    <text evidence="2">Belongs to the UPF0291 family.</text>
</comment>
<dbReference type="HAMAP" id="MF_01103">
    <property type="entry name" value="UPF0291"/>
    <property type="match status" value="1"/>
</dbReference>
<reference evidence="5" key="1">
    <citation type="submission" date="2023-06" db="EMBL/GenBank/DDBJ databases">
        <title>Identification and characterization of horizontal gene transfer across gut microbiota members of farm animals based on homology search.</title>
        <authorList>
            <person name="Zeman M."/>
            <person name="Kubasova T."/>
            <person name="Jahodarova E."/>
            <person name="Nykrynova M."/>
            <person name="Rychlik I."/>
        </authorList>
    </citation>
    <scope>NUCLEOTIDE SEQUENCE [LARGE SCALE GENOMIC DNA]</scope>
    <source>
        <strain evidence="5">ET341</strain>
    </source>
</reference>
<dbReference type="Gene3D" id="1.10.287.540">
    <property type="entry name" value="Helix hairpin bin"/>
    <property type="match status" value="1"/>
</dbReference>
<proteinExistence type="inferred from homology"/>
<protein>
    <recommendedName>
        <fullName evidence="2">UPF0291 protein QUV98_04930</fullName>
    </recommendedName>
</protein>
<name>A0ABT7UJL3_9FIRM</name>
<dbReference type="Pfam" id="PF05979">
    <property type="entry name" value="DUF896"/>
    <property type="match status" value="1"/>
</dbReference>
<sequence>MEKISDEMINEINALARKSKTEGLNEEEKKRQQKLRKEYLRLFRKGFKQQLQHVKVVDPKGNDITPSKRKN</sequence>
<dbReference type="RefSeq" id="WP_289527531.1">
    <property type="nucleotide sequence ID" value="NZ_JAUDCK010000012.1"/>
</dbReference>
<dbReference type="PANTHER" id="PTHR37300">
    <property type="entry name" value="UPF0291 PROTEIN CBO2609/CLC_2481"/>
    <property type="match status" value="1"/>
</dbReference>
<evidence type="ECO:0000256" key="1">
    <source>
        <dbReference type="ARBA" id="ARBA00022490"/>
    </source>
</evidence>
<keyword evidence="1 2" id="KW-0963">Cytoplasm</keyword>
<evidence type="ECO:0000313" key="5">
    <source>
        <dbReference type="Proteomes" id="UP001529275"/>
    </source>
</evidence>
<feature type="coiled-coil region" evidence="3">
    <location>
        <begin position="18"/>
        <end position="45"/>
    </location>
</feature>
<dbReference type="Proteomes" id="UP001529275">
    <property type="component" value="Unassembled WGS sequence"/>
</dbReference>
<dbReference type="SUPFAM" id="SSF158221">
    <property type="entry name" value="YnzC-like"/>
    <property type="match status" value="1"/>
</dbReference>
<accession>A0ABT7UJL3</accession>
<keyword evidence="5" id="KW-1185">Reference proteome</keyword>
<keyword evidence="3" id="KW-0175">Coiled coil</keyword>
<dbReference type="PANTHER" id="PTHR37300:SF1">
    <property type="entry name" value="UPF0291 PROTEIN YNZC"/>
    <property type="match status" value="1"/>
</dbReference>
<gene>
    <name evidence="4" type="ORF">QUV98_04930</name>
</gene>
<evidence type="ECO:0000313" key="4">
    <source>
        <dbReference type="EMBL" id="MDM8195657.1"/>
    </source>
</evidence>
<dbReference type="EMBL" id="JAUDCK010000012">
    <property type="protein sequence ID" value="MDM8195657.1"/>
    <property type="molecule type" value="Genomic_DNA"/>
</dbReference>
<organism evidence="4 5">
    <name type="scientific">Massilimicrobiota timonensis</name>
    <dbReference type="NCBI Taxonomy" id="1776392"/>
    <lineage>
        <taxon>Bacteria</taxon>
        <taxon>Bacillati</taxon>
        <taxon>Bacillota</taxon>
        <taxon>Erysipelotrichia</taxon>
        <taxon>Erysipelotrichales</taxon>
        <taxon>Erysipelotrichaceae</taxon>
        <taxon>Massilimicrobiota</taxon>
    </lineage>
</organism>
<evidence type="ECO:0000256" key="2">
    <source>
        <dbReference type="HAMAP-Rule" id="MF_01103"/>
    </source>
</evidence>
<dbReference type="InterPro" id="IPR009242">
    <property type="entry name" value="DUF896"/>
</dbReference>
<evidence type="ECO:0000256" key="3">
    <source>
        <dbReference type="SAM" id="Coils"/>
    </source>
</evidence>
<comment type="subcellular location">
    <subcellularLocation>
        <location evidence="2">Cytoplasm</location>
    </subcellularLocation>
</comment>
<comment type="caution">
    <text evidence="4">The sequence shown here is derived from an EMBL/GenBank/DDBJ whole genome shotgun (WGS) entry which is preliminary data.</text>
</comment>